<feature type="compositionally biased region" description="Polar residues" evidence="1">
    <location>
        <begin position="271"/>
        <end position="282"/>
    </location>
</feature>
<feature type="compositionally biased region" description="Basic residues" evidence="1">
    <location>
        <begin position="456"/>
        <end position="470"/>
    </location>
</feature>
<feature type="compositionally biased region" description="Gly residues" evidence="1">
    <location>
        <begin position="252"/>
        <end position="261"/>
    </location>
</feature>
<feature type="compositionally biased region" description="Polar residues" evidence="1">
    <location>
        <begin position="426"/>
        <end position="442"/>
    </location>
</feature>
<feature type="compositionally biased region" description="Low complexity" evidence="1">
    <location>
        <begin position="157"/>
        <end position="194"/>
    </location>
</feature>
<feature type="compositionally biased region" description="Basic residues" evidence="1">
    <location>
        <begin position="207"/>
        <end position="219"/>
    </location>
</feature>
<evidence type="ECO:0000256" key="1">
    <source>
        <dbReference type="SAM" id="MobiDB-lite"/>
    </source>
</evidence>
<dbReference type="PANTHER" id="PTHR35711">
    <property type="entry name" value="EXPRESSED PROTEIN"/>
    <property type="match status" value="1"/>
</dbReference>
<proteinExistence type="predicted"/>
<feature type="compositionally biased region" description="Polar residues" evidence="1">
    <location>
        <begin position="197"/>
        <end position="206"/>
    </location>
</feature>
<feature type="compositionally biased region" description="Polar residues" evidence="1">
    <location>
        <begin position="396"/>
        <end position="407"/>
    </location>
</feature>
<evidence type="ECO:0000313" key="3">
    <source>
        <dbReference type="Proteomes" id="UP000594263"/>
    </source>
</evidence>
<protein>
    <submittedName>
        <fullName evidence="2">Uncharacterized protein</fullName>
    </submittedName>
</protein>
<dbReference type="PANTHER" id="PTHR35711:SF1">
    <property type="entry name" value="ECTODERMAL, ISOFORM F"/>
    <property type="match status" value="1"/>
</dbReference>
<evidence type="ECO:0000313" key="2">
    <source>
        <dbReference type="EnsemblPlants" id="Kaladp0101s0224.1.v1.1.CDS.1"/>
    </source>
</evidence>
<keyword evidence="3" id="KW-1185">Reference proteome</keyword>
<dbReference type="EnsemblPlants" id="Kaladp0101s0224.1.v1.1">
    <property type="protein sequence ID" value="Kaladp0101s0224.1.v1.1.CDS.1"/>
    <property type="gene ID" value="Kaladp0101s0224.v1.1"/>
</dbReference>
<sequence length="507" mass="54956">MATMRLYKPASERYETSYSYQSAYAKPEYNYGLGQSQTQHYSESKFQNQSSAFAPATQAAFSAMVQQSSYFNSDSGGMAPASGGFGFPTKPVEQHSSSHAYSQHGSSSYGMGQQGAFSSAQHGSYGMRRKGGIGGFRKQHGAYSSHGSQSGLLGPVQQSYGSSQHGSYSSGSHGPNMRLQHGSSSSGQHGSYGSAAQIPSTNWATNRRQKSSYYRRSKTGYRSGDGSDSEEEEEDEEEEDEEESENEHGSYGMRGKGGIGGFRKQHGAYSSHGSQSGSLGPVQQSYGSSQHGSYSSGSHGPNMRVQHGSSSSGQHGSYGSAAQIPSTNWATNRRQKSSYYRRSKTGYRSGDGSDGEEEEEDEEEEDEESENEHGSYGLRRKGGIGGFRKQHGAYSSHGSQSGSLGPVQQSYGSSQHGSYSSGSHGPNTRVQRVSFSSGQHGSYGSAAQIPSTNRAMNRRQKSSYYRRSKTGYRSGDGSDSEEEEEDEEDEESENEHEHVIYNRLIYN</sequence>
<feature type="compositionally biased region" description="Polar residues" evidence="1">
    <location>
        <begin position="323"/>
        <end position="332"/>
    </location>
</feature>
<feature type="region of interest" description="Disordered" evidence="1">
    <location>
        <begin position="82"/>
        <end position="507"/>
    </location>
</feature>
<accession>A0A7N0V7M2</accession>
<name>A0A7N0V7M2_KALFE</name>
<feature type="compositionally biased region" description="Low complexity" evidence="1">
    <location>
        <begin position="94"/>
        <end position="110"/>
    </location>
</feature>
<feature type="compositionally biased region" description="Low complexity" evidence="1">
    <location>
        <begin position="408"/>
        <end position="425"/>
    </location>
</feature>
<reference evidence="2" key="1">
    <citation type="submission" date="2021-01" db="UniProtKB">
        <authorList>
            <consortium name="EnsemblPlants"/>
        </authorList>
    </citation>
    <scope>IDENTIFICATION</scope>
</reference>
<feature type="compositionally biased region" description="Acidic residues" evidence="1">
    <location>
        <begin position="353"/>
        <end position="370"/>
    </location>
</feature>
<organism evidence="2 3">
    <name type="scientific">Kalanchoe fedtschenkoi</name>
    <name type="common">Lavender scallops</name>
    <name type="synonym">South American air plant</name>
    <dbReference type="NCBI Taxonomy" id="63787"/>
    <lineage>
        <taxon>Eukaryota</taxon>
        <taxon>Viridiplantae</taxon>
        <taxon>Streptophyta</taxon>
        <taxon>Embryophyta</taxon>
        <taxon>Tracheophyta</taxon>
        <taxon>Spermatophyta</taxon>
        <taxon>Magnoliopsida</taxon>
        <taxon>eudicotyledons</taxon>
        <taxon>Gunneridae</taxon>
        <taxon>Pentapetalae</taxon>
        <taxon>Saxifragales</taxon>
        <taxon>Crassulaceae</taxon>
        <taxon>Kalanchoe</taxon>
    </lineage>
</organism>
<dbReference type="Gramene" id="Kaladp0101s0224.1.v1.1">
    <property type="protein sequence ID" value="Kaladp0101s0224.1.v1.1.CDS.1"/>
    <property type="gene ID" value="Kaladp0101s0224.v1.1"/>
</dbReference>
<feature type="compositionally biased region" description="Basic residues" evidence="1">
    <location>
        <begin position="333"/>
        <end position="345"/>
    </location>
</feature>
<dbReference type="Proteomes" id="UP000594263">
    <property type="component" value="Unplaced"/>
</dbReference>
<feature type="compositionally biased region" description="Low complexity" evidence="1">
    <location>
        <begin position="283"/>
        <end position="320"/>
    </location>
</feature>
<feature type="compositionally biased region" description="Acidic residues" evidence="1">
    <location>
        <begin position="478"/>
        <end position="494"/>
    </location>
</feature>
<dbReference type="AlphaFoldDB" id="A0A7N0V7M2"/>
<feature type="compositionally biased region" description="Acidic residues" evidence="1">
    <location>
        <begin position="227"/>
        <end position="245"/>
    </location>
</feature>